<evidence type="ECO:0000313" key="4">
    <source>
        <dbReference type="EMBL" id="QCS41504.1"/>
    </source>
</evidence>
<dbReference type="EMBL" id="CP040330">
    <property type="protein sequence ID" value="QCS41504.1"/>
    <property type="molecule type" value="Genomic_DNA"/>
</dbReference>
<dbReference type="InterPro" id="IPR011854">
    <property type="entry name" value="HypE"/>
</dbReference>
<dbReference type="SUPFAM" id="SSF56042">
    <property type="entry name" value="PurM C-terminal domain-like"/>
    <property type="match status" value="1"/>
</dbReference>
<gene>
    <name evidence="4" type="ORF">FEJ81_03715</name>
</gene>
<dbReference type="KEGG" id="nvr:FEJ81_03715"/>
<dbReference type="Gene3D" id="3.30.1330.10">
    <property type="entry name" value="PurM-like, N-terminal domain"/>
    <property type="match status" value="1"/>
</dbReference>
<dbReference type="GO" id="GO:0051604">
    <property type="term" value="P:protein maturation"/>
    <property type="evidence" value="ECO:0007669"/>
    <property type="project" value="TreeGrafter"/>
</dbReference>
<evidence type="ECO:0000259" key="3">
    <source>
        <dbReference type="Pfam" id="PF02769"/>
    </source>
</evidence>
<dbReference type="GeneID" id="40264349"/>
<organism evidence="4 5">
    <name type="scientific">Natrinema versiforme</name>
    <dbReference type="NCBI Taxonomy" id="88724"/>
    <lineage>
        <taxon>Archaea</taxon>
        <taxon>Methanobacteriati</taxon>
        <taxon>Methanobacteriota</taxon>
        <taxon>Stenosarchaea group</taxon>
        <taxon>Halobacteria</taxon>
        <taxon>Halobacteriales</taxon>
        <taxon>Natrialbaceae</taxon>
        <taxon>Natrinema</taxon>
    </lineage>
</organism>
<comment type="similarity">
    <text evidence="1">Belongs to the HypE family.</text>
</comment>
<feature type="domain" description="PurM-like C-terminal" evidence="3">
    <location>
        <begin position="157"/>
        <end position="311"/>
    </location>
</feature>
<sequence length="346" mass="35784">MSDLGKIDRAFFDRHVAPNLGADRDDVAVGPTHGVDFGVLDIGGQALVTATDPLSILPAIGLERAARFALDLVLADVAVSGVAPSHLSICFTLPEGLTDEEFATIWETIHAECADLGVAVVTGHTARYSDISHPWVGAATAMGVGDHDDIVRPDGARPGDRLLLTNGPAVESVGLLTTLFGDRLELPDDVIAAGRDRLEEVFSVRDALTAAAAGPVTAMHDVTEGGLAGACNEMADGAGARFAVDRAAVPMRPGVREVCDHLGFDPWAATSCGSLLLAVDPDGVDDVRAALADRDTPVAEIGRVEAADDGGSEVLVDGERLEHPSVDPSWDAYAALAADAADDSDS</sequence>
<dbReference type="PANTHER" id="PTHR30303">
    <property type="entry name" value="HYDROGENASE ISOENZYMES FORMATION PROTEIN HYPE"/>
    <property type="match status" value="1"/>
</dbReference>
<feature type="domain" description="PurM-like N-terminal" evidence="2">
    <location>
        <begin position="36"/>
        <end position="138"/>
    </location>
</feature>
<dbReference type="SUPFAM" id="SSF55326">
    <property type="entry name" value="PurM N-terminal domain-like"/>
    <property type="match status" value="1"/>
</dbReference>
<dbReference type="OrthoDB" id="31494at2157"/>
<dbReference type="Pfam" id="PF00586">
    <property type="entry name" value="AIRS"/>
    <property type="match status" value="1"/>
</dbReference>
<protein>
    <submittedName>
        <fullName evidence="4">Hydrogenase expression protein</fullName>
    </submittedName>
</protein>
<dbReference type="Pfam" id="PF02769">
    <property type="entry name" value="AIRS_C"/>
    <property type="match status" value="1"/>
</dbReference>
<dbReference type="PIRSF" id="PIRSF005644">
    <property type="entry name" value="Hdrgns_mtr_HypE"/>
    <property type="match status" value="1"/>
</dbReference>
<evidence type="ECO:0000313" key="5">
    <source>
        <dbReference type="Proteomes" id="UP000302218"/>
    </source>
</evidence>
<dbReference type="RefSeq" id="WP_138244011.1">
    <property type="nucleotide sequence ID" value="NZ_CP040330.1"/>
</dbReference>
<proteinExistence type="inferred from homology"/>
<dbReference type="PANTHER" id="PTHR30303:SF4">
    <property type="entry name" value="HYDROGENASE EXPRESSION_FORMATION PROTEIN HYPE"/>
    <property type="match status" value="1"/>
</dbReference>
<dbReference type="InterPro" id="IPR016188">
    <property type="entry name" value="PurM-like_N"/>
</dbReference>
<dbReference type="Proteomes" id="UP000302218">
    <property type="component" value="Chromosome"/>
</dbReference>
<accession>A0A4V1FZ03</accession>
<dbReference type="CDD" id="cd06061">
    <property type="entry name" value="PurM-like1"/>
    <property type="match status" value="1"/>
</dbReference>
<reference evidence="5" key="1">
    <citation type="submission" date="2019-05" db="EMBL/GenBank/DDBJ databases">
        <title>Genome sequence and methylation pattern of the halophilic Archaeon Natrinema versiforme BOL5-4.</title>
        <authorList>
            <person name="DasSarma P."/>
            <person name="Anton B.P."/>
            <person name="DasSarma S.L."/>
            <person name="Martinez F.L."/>
            <person name="Guzman D."/>
            <person name="Roberts R.J."/>
            <person name="DasSarma S."/>
        </authorList>
    </citation>
    <scope>NUCLEOTIDE SEQUENCE [LARGE SCALE GENOMIC DNA]</scope>
    <source>
        <strain evidence="5">BOL5-4</strain>
    </source>
</reference>
<evidence type="ECO:0000259" key="2">
    <source>
        <dbReference type="Pfam" id="PF00586"/>
    </source>
</evidence>
<dbReference type="Gene3D" id="3.90.650.10">
    <property type="entry name" value="PurM-like C-terminal domain"/>
    <property type="match status" value="1"/>
</dbReference>
<dbReference type="InterPro" id="IPR036921">
    <property type="entry name" value="PurM-like_N_sf"/>
</dbReference>
<evidence type="ECO:0000256" key="1">
    <source>
        <dbReference type="ARBA" id="ARBA00006243"/>
    </source>
</evidence>
<name>A0A4V1FZ03_9EURY</name>
<dbReference type="AlphaFoldDB" id="A0A4V1FZ03"/>
<dbReference type="InterPro" id="IPR010918">
    <property type="entry name" value="PurM-like_C_dom"/>
</dbReference>
<dbReference type="InterPro" id="IPR036676">
    <property type="entry name" value="PurM-like_C_sf"/>
</dbReference>